<name>A0A364JUN3_9HYPH</name>
<proteinExistence type="predicted"/>
<keyword evidence="1" id="KW-0812">Transmembrane</keyword>
<reference evidence="2 3" key="1">
    <citation type="submission" date="2018-06" db="EMBL/GenBank/DDBJ databases">
        <title>Genomic Encyclopedia of Type Strains, Phase IV (KMG-IV): sequencing the most valuable type-strain genomes for metagenomic binning, comparative biology and taxonomic classification.</title>
        <authorList>
            <person name="Goeker M."/>
        </authorList>
    </citation>
    <scope>NUCLEOTIDE SEQUENCE [LARGE SCALE GENOMIC DNA]</scope>
    <source>
        <strain evidence="2 3">DSM 26720</strain>
    </source>
</reference>
<evidence type="ECO:0008006" key="4">
    <source>
        <dbReference type="Google" id="ProtNLM"/>
    </source>
</evidence>
<evidence type="ECO:0000256" key="1">
    <source>
        <dbReference type="SAM" id="Phobius"/>
    </source>
</evidence>
<dbReference type="AlphaFoldDB" id="A0A364JUN3"/>
<evidence type="ECO:0000313" key="2">
    <source>
        <dbReference type="EMBL" id="RAK28472.1"/>
    </source>
</evidence>
<dbReference type="EMBL" id="QLMK01000006">
    <property type="protein sequence ID" value="RAK28472.1"/>
    <property type="molecule type" value="Genomic_DNA"/>
</dbReference>
<comment type="caution">
    <text evidence="2">The sequence shown here is derived from an EMBL/GenBank/DDBJ whole genome shotgun (WGS) entry which is preliminary data.</text>
</comment>
<accession>A0A364JUN3</accession>
<dbReference type="Proteomes" id="UP000249453">
    <property type="component" value="Unassembled WGS sequence"/>
</dbReference>
<dbReference type="RefSeq" id="WP_158527826.1">
    <property type="nucleotide sequence ID" value="NZ_JBHEEY010000004.1"/>
</dbReference>
<keyword evidence="3" id="KW-1185">Reference proteome</keyword>
<organism evidence="2 3">
    <name type="scientific">Falsochrobactrum ovis</name>
    <dbReference type="NCBI Taxonomy" id="1293442"/>
    <lineage>
        <taxon>Bacteria</taxon>
        <taxon>Pseudomonadati</taxon>
        <taxon>Pseudomonadota</taxon>
        <taxon>Alphaproteobacteria</taxon>
        <taxon>Hyphomicrobiales</taxon>
        <taxon>Brucellaceae</taxon>
        <taxon>Falsochrobactrum</taxon>
    </lineage>
</organism>
<sequence length="55" mass="6209">MNDQVADRVTAAVATGAAMNPWWMPHIEHALSVTLSVLGIIWLLIQIYYKVRSEK</sequence>
<keyword evidence="1" id="KW-0472">Membrane</keyword>
<protein>
    <recommendedName>
        <fullName evidence="4">Holin</fullName>
    </recommendedName>
</protein>
<evidence type="ECO:0000313" key="3">
    <source>
        <dbReference type="Proteomes" id="UP000249453"/>
    </source>
</evidence>
<gene>
    <name evidence="2" type="ORF">C7374_1063</name>
</gene>
<keyword evidence="1" id="KW-1133">Transmembrane helix</keyword>
<feature type="transmembrane region" description="Helical" evidence="1">
    <location>
        <begin position="29"/>
        <end position="49"/>
    </location>
</feature>